<keyword evidence="2" id="KW-0732">Signal</keyword>
<reference evidence="11" key="2">
    <citation type="submission" date="2020-09" db="EMBL/GenBank/DDBJ databases">
        <authorList>
            <person name="Sun Q."/>
            <person name="Zhou Y."/>
        </authorList>
    </citation>
    <scope>NUCLEOTIDE SEQUENCE</scope>
    <source>
        <strain evidence="11">CGMCC 1.12153</strain>
    </source>
</reference>
<keyword evidence="4" id="KW-0133">Cell shape</keyword>
<evidence type="ECO:0000256" key="6">
    <source>
        <dbReference type="ARBA" id="ARBA00023316"/>
    </source>
</evidence>
<feature type="domain" description="Peptidase S11 D-alanyl-D-alanine carboxypeptidase A N-terminal" evidence="10">
    <location>
        <begin position="30"/>
        <end position="257"/>
    </location>
</feature>
<dbReference type="Proteomes" id="UP000660110">
    <property type="component" value="Unassembled WGS sequence"/>
</dbReference>
<evidence type="ECO:0000259" key="10">
    <source>
        <dbReference type="Pfam" id="PF00768"/>
    </source>
</evidence>
<evidence type="ECO:0000313" key="12">
    <source>
        <dbReference type="Proteomes" id="UP000660110"/>
    </source>
</evidence>
<reference evidence="11" key="1">
    <citation type="journal article" date="2014" name="Int. J. Syst. Evol. Microbiol.">
        <title>Complete genome sequence of Corynebacterium casei LMG S-19264T (=DSM 44701T), isolated from a smear-ripened cheese.</title>
        <authorList>
            <consortium name="US DOE Joint Genome Institute (JGI-PGF)"/>
            <person name="Walter F."/>
            <person name="Albersmeier A."/>
            <person name="Kalinowski J."/>
            <person name="Ruckert C."/>
        </authorList>
    </citation>
    <scope>NUCLEOTIDE SEQUENCE</scope>
    <source>
        <strain evidence="11">CGMCC 1.12153</strain>
    </source>
</reference>
<keyword evidence="3" id="KW-0378">Hydrolase</keyword>
<dbReference type="InterPro" id="IPR001967">
    <property type="entry name" value="Peptidase_S11_N"/>
</dbReference>
<protein>
    <recommendedName>
        <fullName evidence="10">Peptidase S11 D-alanyl-D-alanine carboxypeptidase A N-terminal domain-containing protein</fullName>
    </recommendedName>
</protein>
<keyword evidence="12" id="KW-1185">Reference proteome</keyword>
<comment type="similarity">
    <text evidence="1 9">Belongs to the peptidase S11 family.</text>
</comment>
<evidence type="ECO:0000256" key="7">
    <source>
        <dbReference type="PIRSR" id="PIRSR618044-1"/>
    </source>
</evidence>
<dbReference type="InterPro" id="IPR012338">
    <property type="entry name" value="Beta-lactam/transpept-like"/>
</dbReference>
<accession>A0A917B0P2</accession>
<dbReference type="GO" id="GO:0006508">
    <property type="term" value="P:proteolysis"/>
    <property type="evidence" value="ECO:0007669"/>
    <property type="project" value="InterPro"/>
</dbReference>
<dbReference type="SUPFAM" id="SSF56601">
    <property type="entry name" value="beta-lactamase/transpeptidase-like"/>
    <property type="match status" value="1"/>
</dbReference>
<comment type="caution">
    <text evidence="11">The sequence shown here is derived from an EMBL/GenBank/DDBJ whole genome shotgun (WGS) entry which is preliminary data.</text>
</comment>
<evidence type="ECO:0000256" key="5">
    <source>
        <dbReference type="ARBA" id="ARBA00022984"/>
    </source>
</evidence>
<evidence type="ECO:0000256" key="3">
    <source>
        <dbReference type="ARBA" id="ARBA00022801"/>
    </source>
</evidence>
<feature type="active site" evidence="7">
    <location>
        <position position="120"/>
    </location>
</feature>
<proteinExistence type="inferred from homology"/>
<gene>
    <name evidence="11" type="ORF">GCM10010954_09900</name>
</gene>
<evidence type="ECO:0000256" key="8">
    <source>
        <dbReference type="PIRSR" id="PIRSR618044-2"/>
    </source>
</evidence>
<dbReference type="Pfam" id="PF00768">
    <property type="entry name" value="Peptidase_S11"/>
    <property type="match status" value="1"/>
</dbReference>
<feature type="active site" description="Acyl-ester intermediate" evidence="7">
    <location>
        <position position="65"/>
    </location>
</feature>
<evidence type="ECO:0000256" key="2">
    <source>
        <dbReference type="ARBA" id="ARBA00022729"/>
    </source>
</evidence>
<feature type="active site" description="Proton acceptor" evidence="7">
    <location>
        <position position="68"/>
    </location>
</feature>
<name>A0A917B0P2_HALAA</name>
<dbReference type="PANTHER" id="PTHR21581">
    <property type="entry name" value="D-ALANYL-D-ALANINE CARBOXYPEPTIDASE"/>
    <property type="match status" value="1"/>
</dbReference>
<dbReference type="EMBL" id="BMEL01000001">
    <property type="protein sequence ID" value="GGF13221.1"/>
    <property type="molecule type" value="Genomic_DNA"/>
</dbReference>
<organism evidence="11 12">
    <name type="scientific">Halobacillus andaensis</name>
    <dbReference type="NCBI Taxonomy" id="1176239"/>
    <lineage>
        <taxon>Bacteria</taxon>
        <taxon>Bacillati</taxon>
        <taxon>Bacillota</taxon>
        <taxon>Bacilli</taxon>
        <taxon>Bacillales</taxon>
        <taxon>Bacillaceae</taxon>
        <taxon>Halobacillus</taxon>
    </lineage>
</organism>
<dbReference type="GO" id="GO:0009002">
    <property type="term" value="F:serine-type D-Ala-D-Ala carboxypeptidase activity"/>
    <property type="evidence" value="ECO:0007669"/>
    <property type="project" value="InterPro"/>
</dbReference>
<evidence type="ECO:0000256" key="4">
    <source>
        <dbReference type="ARBA" id="ARBA00022960"/>
    </source>
</evidence>
<keyword evidence="6" id="KW-0961">Cell wall biogenesis/degradation</keyword>
<dbReference type="GO" id="GO:0009252">
    <property type="term" value="P:peptidoglycan biosynthetic process"/>
    <property type="evidence" value="ECO:0007669"/>
    <property type="project" value="UniProtKB-KW"/>
</dbReference>
<keyword evidence="5" id="KW-0573">Peptidoglycan synthesis</keyword>
<sequence length="310" mass="34617">MFKRKPILIIMISFLLASIPEIHTSGETSEEKPPELLSEAAIVIDKDSGLTLFEKNAEREMYPASLTKMATAIYAIETGELEDVVTVSEEATSVEGTKVYLEEGEEVSLEKLVQGLLINSGNDAGAAIAEHMAGDEERFAEELNKYLEEKVGLDHTNFTNPHGLYDEDHVTTAADLAKLTKYALKNPEFKEYFGTKELEWEGESWETTILSHHKLLMDNNSSDITGGKTGYVDKSGTTLSTSASKNGREVIVITLKSDSQNIAYTETRKLIDYAFENFNPPDNQPMNPFKFKDYLFMKYSKVLNVLNTSL</sequence>
<dbReference type="GO" id="GO:0008360">
    <property type="term" value="P:regulation of cell shape"/>
    <property type="evidence" value="ECO:0007669"/>
    <property type="project" value="UniProtKB-KW"/>
</dbReference>
<evidence type="ECO:0000256" key="9">
    <source>
        <dbReference type="RuleBase" id="RU004016"/>
    </source>
</evidence>
<evidence type="ECO:0000313" key="11">
    <source>
        <dbReference type="EMBL" id="GGF13221.1"/>
    </source>
</evidence>
<dbReference type="PANTHER" id="PTHR21581:SF6">
    <property type="entry name" value="TRAFFICKING PROTEIN PARTICLE COMPLEX SUBUNIT 12"/>
    <property type="match status" value="1"/>
</dbReference>
<feature type="binding site" evidence="8">
    <location>
        <position position="228"/>
    </location>
    <ligand>
        <name>substrate</name>
    </ligand>
</feature>
<dbReference type="RefSeq" id="WP_229734837.1">
    <property type="nucleotide sequence ID" value="NZ_BMEL01000001.1"/>
</dbReference>
<dbReference type="PRINTS" id="PR00725">
    <property type="entry name" value="DADACBPTASE1"/>
</dbReference>
<evidence type="ECO:0000256" key="1">
    <source>
        <dbReference type="ARBA" id="ARBA00007164"/>
    </source>
</evidence>
<dbReference type="InterPro" id="IPR018044">
    <property type="entry name" value="Peptidase_S11"/>
</dbReference>
<dbReference type="AlphaFoldDB" id="A0A917B0P2"/>
<dbReference type="Gene3D" id="3.40.710.10">
    <property type="entry name" value="DD-peptidase/beta-lactamase superfamily"/>
    <property type="match status" value="1"/>
</dbReference>
<dbReference type="GO" id="GO:0071555">
    <property type="term" value="P:cell wall organization"/>
    <property type="evidence" value="ECO:0007669"/>
    <property type="project" value="UniProtKB-KW"/>
</dbReference>